<feature type="non-terminal residue" evidence="2">
    <location>
        <position position="1"/>
    </location>
</feature>
<feature type="region of interest" description="Disordered" evidence="1">
    <location>
        <begin position="170"/>
        <end position="194"/>
    </location>
</feature>
<sequence length="194" mass="22286">AELRANKEYISGLIGRSESSKRQIMQAAFSLLECYLNGLAWSYYNKINTKELSKTKDNLLQDTSNVNLRDKIKKYPKEIYNTELDESHYQFLLDEAKPYRDSLMHPSPFSAPEKFGGYDKLEKLYNLDKEIIVKTVFGVINLVEEIEKMKGKDMPVPVWLPELKAAANKALQPTPKSRLQKPPHPPLIPVFKNA</sequence>
<dbReference type="AlphaFoldDB" id="A0A3B1A113"/>
<proteinExistence type="predicted"/>
<organism evidence="2">
    <name type="scientific">hydrothermal vent metagenome</name>
    <dbReference type="NCBI Taxonomy" id="652676"/>
    <lineage>
        <taxon>unclassified sequences</taxon>
        <taxon>metagenomes</taxon>
        <taxon>ecological metagenomes</taxon>
    </lineage>
</organism>
<dbReference type="EMBL" id="UOFV01000181">
    <property type="protein sequence ID" value="VAW99565.1"/>
    <property type="molecule type" value="Genomic_DNA"/>
</dbReference>
<accession>A0A3B1A113</accession>
<evidence type="ECO:0000256" key="1">
    <source>
        <dbReference type="SAM" id="MobiDB-lite"/>
    </source>
</evidence>
<protein>
    <submittedName>
        <fullName evidence="2">Uncharacterized protein</fullName>
    </submittedName>
</protein>
<evidence type="ECO:0000313" key="2">
    <source>
        <dbReference type="EMBL" id="VAW99565.1"/>
    </source>
</evidence>
<reference evidence="2" key="1">
    <citation type="submission" date="2018-06" db="EMBL/GenBank/DDBJ databases">
        <authorList>
            <person name="Zhirakovskaya E."/>
        </authorList>
    </citation>
    <scope>NUCLEOTIDE SEQUENCE</scope>
</reference>
<name>A0A3B1A113_9ZZZZ</name>
<gene>
    <name evidence="2" type="ORF">MNBD_GAMMA19-1645</name>
</gene>